<reference evidence="6" key="1">
    <citation type="submission" date="2008-08" db="EMBL/GenBank/DDBJ databases">
        <title>The complete genome sequence of Coprothermobacter proteolyticus strain ATCC 5245 / DSM 5265 / BT.</title>
        <authorList>
            <person name="Dodson R.J."/>
            <person name="Durkin A.S."/>
            <person name="Wu M."/>
            <person name="Eisen J."/>
            <person name="Sutton G."/>
        </authorList>
    </citation>
    <scope>NUCLEOTIDE SEQUENCE [LARGE SCALE GENOMIC DNA]</scope>
    <source>
        <strain evidence="6">ATCC 35245 / DSM 5265 / OCM 4 / BT</strain>
    </source>
</reference>
<dbReference type="GO" id="GO:0005694">
    <property type="term" value="C:chromosome"/>
    <property type="evidence" value="ECO:0007669"/>
    <property type="project" value="TreeGrafter"/>
</dbReference>
<organism evidence="5 6">
    <name type="scientific">Coprothermobacter proteolyticus (strain ATCC 35245 / DSM 5265 / OCM 4 / BT)</name>
    <dbReference type="NCBI Taxonomy" id="309798"/>
    <lineage>
        <taxon>Bacteria</taxon>
        <taxon>Pseudomonadati</taxon>
        <taxon>Coprothermobacterota</taxon>
        <taxon>Coprothermobacteria</taxon>
        <taxon>Coprothermobacterales</taxon>
        <taxon>Coprothermobacteraceae</taxon>
        <taxon>Coprothermobacter</taxon>
    </lineage>
</organism>
<reference evidence="5 6" key="2">
    <citation type="journal article" date="2014" name="Genome Announc.">
        <title>Complete Genome Sequence of Coprothermobacter proteolyticus DSM 5265.</title>
        <authorList>
            <person name="Alexiev A."/>
            <person name="Coil D.A."/>
            <person name="Badger J.H."/>
            <person name="Enticknap J."/>
            <person name="Ward N."/>
            <person name="Robb F.T."/>
            <person name="Eisen J.A."/>
        </authorList>
    </citation>
    <scope>NUCLEOTIDE SEQUENCE [LARGE SCALE GENOMIC DNA]</scope>
    <source>
        <strain evidence="6">ATCC 35245 / DSM 5265 / OCM 4 / BT</strain>
    </source>
</reference>
<dbReference type="Proteomes" id="UP000001732">
    <property type="component" value="Chromosome"/>
</dbReference>
<dbReference type="CDD" id="cd16393">
    <property type="entry name" value="SPO0J_N"/>
    <property type="match status" value="1"/>
</dbReference>
<dbReference type="FunFam" id="3.90.1530.30:FF:000001">
    <property type="entry name" value="Chromosome partitioning protein ParB"/>
    <property type="match status" value="1"/>
</dbReference>
<evidence type="ECO:0000313" key="5">
    <source>
        <dbReference type="EMBL" id="ACI16906.1"/>
    </source>
</evidence>
<dbReference type="InterPro" id="IPR003115">
    <property type="entry name" value="ParB_N"/>
</dbReference>
<dbReference type="Pfam" id="PF17762">
    <property type="entry name" value="HTH_ParB"/>
    <property type="match status" value="1"/>
</dbReference>
<dbReference type="FunFam" id="1.10.10.2830:FF:000001">
    <property type="entry name" value="Chromosome partitioning protein ParB"/>
    <property type="match status" value="1"/>
</dbReference>
<dbReference type="Pfam" id="PF02195">
    <property type="entry name" value="ParB_N"/>
    <property type="match status" value="1"/>
</dbReference>
<dbReference type="GO" id="GO:0003677">
    <property type="term" value="F:DNA binding"/>
    <property type="evidence" value="ECO:0007669"/>
    <property type="project" value="UniProtKB-KW"/>
</dbReference>
<feature type="domain" description="ParB-like N-terminal" evidence="4">
    <location>
        <begin position="24"/>
        <end position="113"/>
    </location>
</feature>
<gene>
    <name evidence="5" type="ordered locus">COPRO5265_1133</name>
</gene>
<dbReference type="GO" id="GO:0007059">
    <property type="term" value="P:chromosome segregation"/>
    <property type="evidence" value="ECO:0007669"/>
    <property type="project" value="UniProtKB-KW"/>
</dbReference>
<name>B5Y9J5_COPPD</name>
<comment type="similarity">
    <text evidence="1">Belongs to the ParB family.</text>
</comment>
<evidence type="ECO:0000256" key="1">
    <source>
        <dbReference type="ARBA" id="ARBA00006295"/>
    </source>
</evidence>
<evidence type="ECO:0000259" key="4">
    <source>
        <dbReference type="SMART" id="SM00470"/>
    </source>
</evidence>
<dbReference type="InterPro" id="IPR050336">
    <property type="entry name" value="Chromosome_partition/occlusion"/>
</dbReference>
<dbReference type="OrthoDB" id="9802051at2"/>
<dbReference type="RefSeq" id="WP_012543558.1">
    <property type="nucleotide sequence ID" value="NC_011295.1"/>
</dbReference>
<dbReference type="InterPro" id="IPR041468">
    <property type="entry name" value="HTH_ParB/Spo0J"/>
</dbReference>
<sequence length="279" mass="30871">MSKNKLGKGLNALLGDNLLGEEILQLDPSLITTSPFQPRSAVDDDDIDDLAESLKKTGVLQPILVRGSGDKYELIAGERRWRAAIKAGLEKVPVIVKNVADEQAMIMALVENLQRKDLNPIEVARACKQIIDSTGMTQEELAEVLGMSRSNFTNLLRLLDLPEEVQTLIQKGDITVGHAKVLLSLKDGDETLKLAKVVAQRNLSVRELEQLCKTSKKDNTSKNSMDPHVKKLKQVFAEIKSIPVKVSKNKSGYSVTISFSNPDKAVQLAEYLKQWETLQ</sequence>
<dbReference type="PANTHER" id="PTHR33375:SF1">
    <property type="entry name" value="CHROMOSOME-PARTITIONING PROTEIN PARB-RELATED"/>
    <property type="match status" value="1"/>
</dbReference>
<keyword evidence="2" id="KW-0159">Chromosome partition</keyword>
<proteinExistence type="inferred from homology"/>
<dbReference type="PANTHER" id="PTHR33375">
    <property type="entry name" value="CHROMOSOME-PARTITIONING PROTEIN PARB-RELATED"/>
    <property type="match status" value="1"/>
</dbReference>
<dbReference type="SUPFAM" id="SSF110849">
    <property type="entry name" value="ParB/Sulfiredoxin"/>
    <property type="match status" value="1"/>
</dbReference>
<dbReference type="InterPro" id="IPR036086">
    <property type="entry name" value="ParB/Sulfiredoxin_sf"/>
</dbReference>
<dbReference type="EMBL" id="CP001145">
    <property type="protein sequence ID" value="ACI16906.1"/>
    <property type="molecule type" value="Genomic_DNA"/>
</dbReference>
<dbReference type="HOGENOM" id="CLU_023853_0_0_9"/>
<evidence type="ECO:0000256" key="3">
    <source>
        <dbReference type="ARBA" id="ARBA00023125"/>
    </source>
</evidence>
<dbReference type="Gene3D" id="3.90.1530.30">
    <property type="match status" value="1"/>
</dbReference>
<evidence type="ECO:0000256" key="2">
    <source>
        <dbReference type="ARBA" id="ARBA00022829"/>
    </source>
</evidence>
<dbReference type="NCBIfam" id="TIGR00180">
    <property type="entry name" value="parB_part"/>
    <property type="match status" value="1"/>
</dbReference>
<accession>B5Y9J5</accession>
<dbReference type="STRING" id="309798.COPRO5265_1133"/>
<dbReference type="KEGG" id="cpo:COPRO5265_1133"/>
<dbReference type="AlphaFoldDB" id="B5Y9J5"/>
<keyword evidence="3" id="KW-0238">DNA-binding</keyword>
<dbReference type="SMART" id="SM00470">
    <property type="entry name" value="ParB"/>
    <property type="match status" value="1"/>
</dbReference>
<dbReference type="InterPro" id="IPR004437">
    <property type="entry name" value="ParB/RepB/Spo0J"/>
</dbReference>
<keyword evidence="6" id="KW-1185">Reference proteome</keyword>
<protein>
    <submittedName>
        <fullName evidence="5">Stage 0 sporulation protein J</fullName>
    </submittedName>
</protein>
<dbReference type="eggNOG" id="COG1475">
    <property type="taxonomic scope" value="Bacteria"/>
</dbReference>
<dbReference type="SUPFAM" id="SSF109709">
    <property type="entry name" value="KorB DNA-binding domain-like"/>
    <property type="match status" value="1"/>
</dbReference>
<evidence type="ECO:0000313" key="6">
    <source>
        <dbReference type="Proteomes" id="UP000001732"/>
    </source>
</evidence>
<dbReference type="Gene3D" id="1.10.10.2830">
    <property type="match status" value="1"/>
</dbReference>